<evidence type="ECO:0000256" key="1">
    <source>
        <dbReference type="ARBA" id="ARBA00005188"/>
    </source>
</evidence>
<dbReference type="InterPro" id="IPR003010">
    <property type="entry name" value="C-N_Hydrolase"/>
</dbReference>
<comment type="caution">
    <text evidence="7">Lacks conserved residue(s) required for the propagation of feature annotation.</text>
</comment>
<dbReference type="PROSITE" id="PS50263">
    <property type="entry name" value="CN_HYDROLASE"/>
    <property type="match status" value="1"/>
</dbReference>
<dbReference type="NCBIfam" id="TIGR00552">
    <property type="entry name" value="nadE"/>
    <property type="match status" value="1"/>
</dbReference>
<dbReference type="Proteomes" id="UP000244906">
    <property type="component" value="Unassembled WGS sequence"/>
</dbReference>
<dbReference type="PANTHER" id="PTHR23090">
    <property type="entry name" value="NH 3 /GLUTAMINE-DEPENDENT NAD + SYNTHETASE"/>
    <property type="match status" value="1"/>
</dbReference>
<comment type="catalytic activity">
    <reaction evidence="7 8">
        <text>deamido-NAD(+) + L-glutamine + ATP + H2O = L-glutamate + AMP + diphosphate + NAD(+) + H(+)</text>
        <dbReference type="Rhea" id="RHEA:24384"/>
        <dbReference type="ChEBI" id="CHEBI:15377"/>
        <dbReference type="ChEBI" id="CHEBI:15378"/>
        <dbReference type="ChEBI" id="CHEBI:29985"/>
        <dbReference type="ChEBI" id="CHEBI:30616"/>
        <dbReference type="ChEBI" id="CHEBI:33019"/>
        <dbReference type="ChEBI" id="CHEBI:57540"/>
        <dbReference type="ChEBI" id="CHEBI:58359"/>
        <dbReference type="ChEBI" id="CHEBI:58437"/>
        <dbReference type="ChEBI" id="CHEBI:456215"/>
        <dbReference type="EC" id="6.3.5.1"/>
    </reaction>
</comment>
<sequence length="545" mass="59722">MTQPVRITLAQLNLTVGDIQGNLDKILDQLTQLRGKTDLILLPELSLVGYPPEDLLYRGSLPARVDAALDTLRQAAGDICVVVGHPRWQNGLCYNSASAFYQGQCLLTYDKQALPNYGVFDERRYFIPGQQPGVFEFKGRRVGVSICEDIWQPESAADLKAAGAQIILNLNASPFHLGKQNERTDCLIARAKETGLPIFYCNMVGGQDELVFDGGSQVVNGNGECLLHGPVFEQASLQTTWHPHSIEIHCDSYDELSEEAMAWKALVLAVRDYVGKNGFPGVLIGLSGGIDSALTLCIAVDALGADRVEAVMMPFKYTSEMSRTDAAEQANWLGVKYSSVSIEPIYEQFMNGLSSAFAGLDADTTEENLQARIRGTLLMSLSNKTGKMVLATSNKSEVAVGYSTLYGDMVGGFTAIKDIPKTMVYRLSEYRNSINAEMGGEVGKAIPQRVITRPPSAELAPGQVDQDSLPDYEILDQLIDLYVDQDMGVEDIIAKGYDAAVVQRIARLVDRNEYKRRQAAPGAKITSRAFGRERRYPITSGYSRS</sequence>
<dbReference type="GO" id="GO:0005737">
    <property type="term" value="C:cytoplasm"/>
    <property type="evidence" value="ECO:0007669"/>
    <property type="project" value="InterPro"/>
</dbReference>
<feature type="binding site" evidence="7">
    <location>
        <position position="368"/>
    </location>
    <ligand>
        <name>deamido-NAD(+)</name>
        <dbReference type="ChEBI" id="CHEBI:58437"/>
        <note>ligand shared between two neighboring subunits</note>
    </ligand>
</feature>
<dbReference type="OrthoDB" id="9760188at2"/>
<dbReference type="Gene3D" id="3.60.110.10">
    <property type="entry name" value="Carbon-nitrogen hydrolase"/>
    <property type="match status" value="1"/>
</dbReference>
<dbReference type="FunFam" id="3.40.50.620:FF:000106">
    <property type="entry name" value="Glutamine-dependent NAD(+) synthetase"/>
    <property type="match status" value="1"/>
</dbReference>
<feature type="binding site" evidence="7">
    <location>
        <position position="179"/>
    </location>
    <ligand>
        <name>L-glutamine</name>
        <dbReference type="ChEBI" id="CHEBI:58359"/>
    </ligand>
</feature>
<dbReference type="InterPro" id="IPR022310">
    <property type="entry name" value="NAD/GMP_synthase"/>
</dbReference>
<dbReference type="GO" id="GO:0009435">
    <property type="term" value="P:NAD+ biosynthetic process"/>
    <property type="evidence" value="ECO:0007669"/>
    <property type="project" value="UniProtKB-UniRule"/>
</dbReference>
<name>A0A2V1GQA8_9GAMM</name>
<comment type="similarity">
    <text evidence="9">Belongs to the NAD synthetase family.</text>
</comment>
<feature type="binding site" evidence="7">
    <location>
        <position position="397"/>
    </location>
    <ligand>
        <name>deamido-NAD(+)</name>
        <dbReference type="ChEBI" id="CHEBI:58437"/>
        <note>ligand shared between two neighboring subunits</note>
    </ligand>
</feature>
<feature type="active site" description="For glutaminase activity" evidence="7">
    <location>
        <position position="111"/>
    </location>
</feature>
<dbReference type="EC" id="6.3.5.1" evidence="7 8"/>
<evidence type="ECO:0000313" key="11">
    <source>
        <dbReference type="EMBL" id="PVZ63536.1"/>
    </source>
</evidence>
<dbReference type="GO" id="GO:0004359">
    <property type="term" value="F:glutaminase activity"/>
    <property type="evidence" value="ECO:0007669"/>
    <property type="project" value="InterPro"/>
</dbReference>
<feature type="binding site" evidence="7">
    <location>
        <position position="117"/>
    </location>
    <ligand>
        <name>L-glutamine</name>
        <dbReference type="ChEBI" id="CHEBI:58359"/>
    </ligand>
</feature>
<keyword evidence="12" id="KW-1185">Reference proteome</keyword>
<dbReference type="PANTHER" id="PTHR23090:SF9">
    <property type="entry name" value="GLUTAMINE-DEPENDENT NAD(+) SYNTHETASE"/>
    <property type="match status" value="1"/>
</dbReference>
<dbReference type="HAMAP" id="MF_02090">
    <property type="entry name" value="NadE_glutamine_dep"/>
    <property type="match status" value="1"/>
</dbReference>
<keyword evidence="4 7" id="KW-0547">Nucleotide-binding</keyword>
<feature type="binding site" evidence="7">
    <location>
        <begin position="285"/>
        <end position="292"/>
    </location>
    <ligand>
        <name>ATP</name>
        <dbReference type="ChEBI" id="CHEBI:30616"/>
    </ligand>
</feature>
<protein>
    <recommendedName>
        <fullName evidence="7 8">Glutamine-dependent NAD(+) synthetase</fullName>
        <ecNumber evidence="7 8">6.3.5.1</ecNumber>
    </recommendedName>
    <alternativeName>
        <fullName evidence="7 8">NAD(+) synthase [glutamine-hydrolyzing]</fullName>
    </alternativeName>
</protein>
<dbReference type="UniPathway" id="UPA00253">
    <property type="reaction ID" value="UER00334"/>
</dbReference>
<dbReference type="GO" id="GO:0003952">
    <property type="term" value="F:NAD+ synthase (glutamine-hydrolyzing) activity"/>
    <property type="evidence" value="ECO:0007669"/>
    <property type="project" value="UniProtKB-UniRule"/>
</dbReference>
<evidence type="ECO:0000313" key="12">
    <source>
        <dbReference type="Proteomes" id="UP000244906"/>
    </source>
</evidence>
<organism evidence="11 12">
    <name type="scientific">Pelagibaculum spongiae</name>
    <dbReference type="NCBI Taxonomy" id="2080658"/>
    <lineage>
        <taxon>Bacteria</taxon>
        <taxon>Pseudomonadati</taxon>
        <taxon>Pseudomonadota</taxon>
        <taxon>Gammaproteobacteria</taxon>
        <taxon>Oceanospirillales</taxon>
        <taxon>Pelagibaculum</taxon>
    </lineage>
</organism>
<gene>
    <name evidence="7" type="primary">nadE</name>
    <name evidence="11" type="ORF">DC094_20855</name>
</gene>
<evidence type="ECO:0000256" key="6">
    <source>
        <dbReference type="ARBA" id="ARBA00023027"/>
    </source>
</evidence>
<evidence type="ECO:0000256" key="8">
    <source>
        <dbReference type="PIRNR" id="PIRNR006630"/>
    </source>
</evidence>
<evidence type="ECO:0000256" key="9">
    <source>
        <dbReference type="RuleBase" id="RU003811"/>
    </source>
</evidence>
<dbReference type="InterPro" id="IPR014445">
    <property type="entry name" value="Gln-dep_NAD_synthase"/>
</dbReference>
<keyword evidence="3 7" id="KW-0436">Ligase</keyword>
<comment type="pathway">
    <text evidence="1 7 8">Cofactor biosynthesis; NAD(+) biosynthesis; NAD(+) from deamido-NAD(+) (L-Gln route): step 1/1.</text>
</comment>
<dbReference type="PIRSF" id="PIRSF006630">
    <property type="entry name" value="NADS_GAT"/>
    <property type="match status" value="1"/>
</dbReference>
<comment type="function">
    <text evidence="7">Catalyzes the ATP-dependent amidation of deamido-NAD to form NAD. Uses L-glutamine as a nitrogen source.</text>
</comment>
<accession>A0A2V1GQA8</accession>
<dbReference type="EMBL" id="QDDL01000015">
    <property type="protein sequence ID" value="PVZ63536.1"/>
    <property type="molecule type" value="Genomic_DNA"/>
</dbReference>
<dbReference type="NCBIfam" id="NF010588">
    <property type="entry name" value="PRK13981.1"/>
    <property type="match status" value="1"/>
</dbReference>
<dbReference type="RefSeq" id="WP_116689055.1">
    <property type="nucleotide sequence ID" value="NZ_CAWNYD010000015.1"/>
</dbReference>
<dbReference type="InterPro" id="IPR036526">
    <property type="entry name" value="C-N_Hydrolase_sf"/>
</dbReference>
<evidence type="ECO:0000256" key="5">
    <source>
        <dbReference type="ARBA" id="ARBA00022840"/>
    </source>
</evidence>
<keyword evidence="5 7" id="KW-0067">ATP-binding</keyword>
<dbReference type="InterPro" id="IPR014729">
    <property type="entry name" value="Rossmann-like_a/b/a_fold"/>
</dbReference>
<dbReference type="CDD" id="cd00553">
    <property type="entry name" value="NAD_synthase"/>
    <property type="match status" value="1"/>
</dbReference>
<evidence type="ECO:0000256" key="3">
    <source>
        <dbReference type="ARBA" id="ARBA00022598"/>
    </source>
</evidence>
<comment type="caution">
    <text evidence="11">The sequence shown here is derived from an EMBL/GenBank/DDBJ whole genome shotgun (WGS) entry which is preliminary data.</text>
</comment>
<dbReference type="AlphaFoldDB" id="A0A2V1GQA8"/>
<evidence type="ECO:0000256" key="4">
    <source>
        <dbReference type="ARBA" id="ARBA00022741"/>
    </source>
</evidence>
<reference evidence="11 12" key="1">
    <citation type="submission" date="2018-04" db="EMBL/GenBank/DDBJ databases">
        <title>Thalassorhabdus spongiae gen. nov., sp. nov., isolated from a marine sponge in South-West Iceland.</title>
        <authorList>
            <person name="Knobloch S."/>
            <person name="Daussin A."/>
            <person name="Johannsson R."/>
            <person name="Marteinsson V.T."/>
        </authorList>
    </citation>
    <scope>NUCLEOTIDE SEQUENCE [LARGE SCALE GENOMIC DNA]</scope>
    <source>
        <strain evidence="11 12">Hp12</strain>
    </source>
</reference>
<evidence type="ECO:0000259" key="10">
    <source>
        <dbReference type="PROSITE" id="PS50263"/>
    </source>
</evidence>
<dbReference type="GO" id="GO:0005524">
    <property type="term" value="F:ATP binding"/>
    <property type="evidence" value="ECO:0007669"/>
    <property type="project" value="UniProtKB-UniRule"/>
</dbReference>
<feature type="active site" description="Nucleophile; for glutaminase activity" evidence="7">
    <location>
        <position position="147"/>
    </location>
</feature>
<dbReference type="SUPFAM" id="SSF56317">
    <property type="entry name" value="Carbon-nitrogen hydrolase"/>
    <property type="match status" value="1"/>
</dbReference>
<dbReference type="Pfam" id="PF02540">
    <property type="entry name" value="NAD_synthase"/>
    <property type="match status" value="1"/>
</dbReference>
<evidence type="ECO:0000256" key="2">
    <source>
        <dbReference type="ARBA" id="ARBA00007145"/>
    </source>
</evidence>
<feature type="binding site" evidence="7">
    <location>
        <position position="392"/>
    </location>
    <ligand>
        <name>ATP</name>
        <dbReference type="ChEBI" id="CHEBI:30616"/>
    </ligand>
</feature>
<feature type="domain" description="CN hydrolase" evidence="10">
    <location>
        <begin position="5"/>
        <end position="243"/>
    </location>
</feature>
<feature type="binding site" evidence="7">
    <location>
        <position position="173"/>
    </location>
    <ligand>
        <name>L-glutamine</name>
        <dbReference type="ChEBI" id="CHEBI:58359"/>
    </ligand>
</feature>
<keyword evidence="6 7" id="KW-0520">NAD</keyword>
<dbReference type="Pfam" id="PF00795">
    <property type="entry name" value="CN_hydrolase"/>
    <property type="match status" value="1"/>
</dbReference>
<comment type="similarity">
    <text evidence="2 7 8">In the C-terminal section; belongs to the NAD synthetase family.</text>
</comment>
<dbReference type="GO" id="GO:0008795">
    <property type="term" value="F:NAD+ synthase activity"/>
    <property type="evidence" value="ECO:0007669"/>
    <property type="project" value="UniProtKB-UniRule"/>
</dbReference>
<feature type="binding site" evidence="7">
    <location>
        <position position="515"/>
    </location>
    <ligand>
        <name>deamido-NAD(+)</name>
        <dbReference type="ChEBI" id="CHEBI:58437"/>
        <note>ligand shared between two neighboring subunits</note>
    </ligand>
</feature>
<dbReference type="InterPro" id="IPR003694">
    <property type="entry name" value="NAD_synthase"/>
</dbReference>
<proteinExistence type="inferred from homology"/>
<feature type="active site" description="Proton acceptor; for glutaminase activity" evidence="7">
    <location>
        <position position="44"/>
    </location>
</feature>
<dbReference type="SUPFAM" id="SSF52402">
    <property type="entry name" value="Adenine nucleotide alpha hydrolases-like"/>
    <property type="match status" value="1"/>
</dbReference>
<dbReference type="Gene3D" id="3.40.50.620">
    <property type="entry name" value="HUPs"/>
    <property type="match status" value="1"/>
</dbReference>
<evidence type="ECO:0000256" key="7">
    <source>
        <dbReference type="HAMAP-Rule" id="MF_02090"/>
    </source>
</evidence>
<dbReference type="CDD" id="cd07570">
    <property type="entry name" value="GAT_Gln-NAD-synth"/>
    <property type="match status" value="1"/>
</dbReference>